<comment type="caution">
    <text evidence="2">The sequence shown here is derived from an EMBL/GenBank/DDBJ whole genome shotgun (WGS) entry which is preliminary data.</text>
</comment>
<evidence type="ECO:0000259" key="1">
    <source>
        <dbReference type="SMART" id="SM00849"/>
    </source>
</evidence>
<dbReference type="EMBL" id="JBHTLY010000012">
    <property type="protein sequence ID" value="MFD1203392.1"/>
    <property type="molecule type" value="Genomic_DNA"/>
</dbReference>
<dbReference type="Gene3D" id="3.60.15.10">
    <property type="entry name" value="Ribonuclease Z/Hydroxyacylglutathione hydrolase-like"/>
    <property type="match status" value="1"/>
</dbReference>
<keyword evidence="3" id="KW-1185">Reference proteome</keyword>
<dbReference type="PANTHER" id="PTHR42951">
    <property type="entry name" value="METALLO-BETA-LACTAMASE DOMAIN-CONTAINING"/>
    <property type="match status" value="1"/>
</dbReference>
<feature type="domain" description="Metallo-beta-lactamase" evidence="1">
    <location>
        <begin position="46"/>
        <end position="258"/>
    </location>
</feature>
<dbReference type="InterPro" id="IPR050855">
    <property type="entry name" value="NDM-1-like"/>
</dbReference>
<dbReference type="Pfam" id="PF00753">
    <property type="entry name" value="Lactamase_B"/>
    <property type="match status" value="1"/>
</dbReference>
<evidence type="ECO:0000313" key="3">
    <source>
        <dbReference type="Proteomes" id="UP001597181"/>
    </source>
</evidence>
<dbReference type="SUPFAM" id="SSF56281">
    <property type="entry name" value="Metallo-hydrolase/oxidoreductase"/>
    <property type="match status" value="1"/>
</dbReference>
<dbReference type="SMART" id="SM00849">
    <property type="entry name" value="Lactamase_B"/>
    <property type="match status" value="1"/>
</dbReference>
<organism evidence="2 3">
    <name type="scientific">Leucobacter albus</name>
    <dbReference type="NCBI Taxonomy" id="272210"/>
    <lineage>
        <taxon>Bacteria</taxon>
        <taxon>Bacillati</taxon>
        <taxon>Actinomycetota</taxon>
        <taxon>Actinomycetes</taxon>
        <taxon>Micrococcales</taxon>
        <taxon>Microbacteriaceae</taxon>
        <taxon>Leucobacter</taxon>
    </lineage>
</organism>
<name>A0ABW3TSC8_9MICO</name>
<accession>A0ABW3TSC8</accession>
<dbReference type="InterPro" id="IPR001279">
    <property type="entry name" value="Metallo-B-lactamas"/>
</dbReference>
<proteinExistence type="predicted"/>
<dbReference type="Proteomes" id="UP001597181">
    <property type="component" value="Unassembled WGS sequence"/>
</dbReference>
<gene>
    <name evidence="2" type="ORF">ACFQ3U_15985</name>
</gene>
<sequence length="338" mass="35772">MDPVRPTSDSQWAALRAGELPAVEEVRPGVYAIALNMPGMQPPYAFSYAFIAGGGSRAVHLIDAGLDTDENWELLASALAGLGRRVEDIATVTITHLHFDHTGLANRIREAAGARVRMHVDEAAAIRAGLQFSAGLDVGDQLAEWGVPEGVRAELYEVATSRADFGSAVIVDDELADGDLIDLGEHRARVIHTPGHTTGHVCLALDGEAAVFTGDHVLPVINPGIALGGRRAADPLGEYYASLDRLAPHATDEALPGHGFRFASLGSRCAEIRAHHEARTEQAAALLAATPDLTVWELASGLTWTGGWGALPIVSRVSALAQTDMHRARVLATAHGLR</sequence>
<evidence type="ECO:0000313" key="2">
    <source>
        <dbReference type="EMBL" id="MFD1203392.1"/>
    </source>
</evidence>
<dbReference type="InterPro" id="IPR036866">
    <property type="entry name" value="RibonucZ/Hydroxyglut_hydro"/>
</dbReference>
<dbReference type="RefSeq" id="WP_343960338.1">
    <property type="nucleotide sequence ID" value="NZ_BAAAKZ010000007.1"/>
</dbReference>
<protein>
    <submittedName>
        <fullName evidence="2">MBL fold metallo-hydrolase</fullName>
    </submittedName>
</protein>
<reference evidence="3" key="1">
    <citation type="journal article" date="2019" name="Int. J. Syst. Evol. Microbiol.">
        <title>The Global Catalogue of Microorganisms (GCM) 10K type strain sequencing project: providing services to taxonomists for standard genome sequencing and annotation.</title>
        <authorList>
            <consortium name="The Broad Institute Genomics Platform"/>
            <consortium name="The Broad Institute Genome Sequencing Center for Infectious Disease"/>
            <person name="Wu L."/>
            <person name="Ma J."/>
        </authorList>
    </citation>
    <scope>NUCLEOTIDE SEQUENCE [LARGE SCALE GENOMIC DNA]</scope>
    <source>
        <strain evidence="3">CCUG 50213</strain>
    </source>
</reference>